<protein>
    <submittedName>
        <fullName evidence="1">14295_t:CDS:1</fullName>
    </submittedName>
</protein>
<dbReference type="AlphaFoldDB" id="A0A9N9DZ86"/>
<name>A0A9N9DZ86_9GLOM</name>
<reference evidence="1" key="1">
    <citation type="submission" date="2021-06" db="EMBL/GenBank/DDBJ databases">
        <authorList>
            <person name="Kallberg Y."/>
            <person name="Tangrot J."/>
            <person name="Rosling A."/>
        </authorList>
    </citation>
    <scope>NUCLEOTIDE SEQUENCE</scope>
    <source>
        <strain evidence="1">UK204</strain>
    </source>
</reference>
<dbReference type="Proteomes" id="UP000789570">
    <property type="component" value="Unassembled WGS sequence"/>
</dbReference>
<organism evidence="1 2">
    <name type="scientific">Funneliformis caledonium</name>
    <dbReference type="NCBI Taxonomy" id="1117310"/>
    <lineage>
        <taxon>Eukaryota</taxon>
        <taxon>Fungi</taxon>
        <taxon>Fungi incertae sedis</taxon>
        <taxon>Mucoromycota</taxon>
        <taxon>Glomeromycotina</taxon>
        <taxon>Glomeromycetes</taxon>
        <taxon>Glomerales</taxon>
        <taxon>Glomeraceae</taxon>
        <taxon>Funneliformis</taxon>
    </lineage>
</organism>
<dbReference type="EMBL" id="CAJVPQ010004783">
    <property type="protein sequence ID" value="CAG8658217.1"/>
    <property type="molecule type" value="Genomic_DNA"/>
</dbReference>
<sequence length="44" mass="5039">TDLTSMVDEYMVTNHTGIGRRQNNRLTPMVDEYMVTNHTGIGRL</sequence>
<feature type="non-terminal residue" evidence="1">
    <location>
        <position position="44"/>
    </location>
</feature>
<accession>A0A9N9DZ86</accession>
<evidence type="ECO:0000313" key="1">
    <source>
        <dbReference type="EMBL" id="CAG8658217.1"/>
    </source>
</evidence>
<keyword evidence="2" id="KW-1185">Reference proteome</keyword>
<evidence type="ECO:0000313" key="2">
    <source>
        <dbReference type="Proteomes" id="UP000789570"/>
    </source>
</evidence>
<comment type="caution">
    <text evidence="1">The sequence shown here is derived from an EMBL/GenBank/DDBJ whole genome shotgun (WGS) entry which is preliminary data.</text>
</comment>
<gene>
    <name evidence="1" type="ORF">FCALED_LOCUS11415</name>
</gene>
<proteinExistence type="predicted"/>